<evidence type="ECO:0000259" key="4">
    <source>
        <dbReference type="SMART" id="SM00893"/>
    </source>
</evidence>
<proteinExistence type="predicted"/>
<dbReference type="RefSeq" id="WP_289544480.1">
    <property type="nucleotide sequence ID" value="NZ_JAUDDZ010000003.1"/>
</dbReference>
<reference evidence="6" key="1">
    <citation type="submission" date="2023-06" db="EMBL/GenBank/DDBJ databases">
        <title>Identification and characterization of horizontal gene transfer across gut microbiota members of farm animals based on homology search.</title>
        <authorList>
            <person name="Zeman M."/>
            <person name="Kubasova T."/>
            <person name="Jahodarova E."/>
            <person name="Nykrynova M."/>
            <person name="Rychlik I."/>
        </authorList>
    </citation>
    <scope>NUCLEOTIDE SEQUENCE [LARGE SCALE GENOMIC DNA]</scope>
    <source>
        <strain evidence="6">154_Feed</strain>
    </source>
</reference>
<gene>
    <name evidence="5" type="ORF">QUW28_03035</name>
</gene>
<evidence type="ECO:0000256" key="2">
    <source>
        <dbReference type="ARBA" id="ARBA00025649"/>
    </source>
</evidence>
<dbReference type="InterPro" id="IPR014730">
    <property type="entry name" value="ETF_a/b_N"/>
</dbReference>
<dbReference type="Proteomes" id="UP001529421">
    <property type="component" value="Unassembled WGS sequence"/>
</dbReference>
<dbReference type="SMART" id="SM00893">
    <property type="entry name" value="ETF"/>
    <property type="match status" value="1"/>
</dbReference>
<organism evidence="5 6">
    <name type="scientific">Enorma phocaeensis</name>
    <dbReference type="NCBI Taxonomy" id="1871019"/>
    <lineage>
        <taxon>Bacteria</taxon>
        <taxon>Bacillati</taxon>
        <taxon>Actinomycetota</taxon>
        <taxon>Coriobacteriia</taxon>
        <taxon>Coriobacteriales</taxon>
        <taxon>Coriobacteriaceae</taxon>
        <taxon>Enorma</taxon>
    </lineage>
</organism>
<comment type="caution">
    <text evidence="5">The sequence shown here is derived from an EMBL/GenBank/DDBJ whole genome shotgun (WGS) entry which is preliminary data.</text>
</comment>
<dbReference type="Pfam" id="PF01012">
    <property type="entry name" value="ETF"/>
    <property type="match status" value="1"/>
</dbReference>
<protein>
    <recommendedName>
        <fullName evidence="3">Electron transfer flavoprotein small subunit</fullName>
    </recommendedName>
</protein>
<evidence type="ECO:0000256" key="1">
    <source>
        <dbReference type="ARBA" id="ARBA00011355"/>
    </source>
</evidence>
<comment type="subunit">
    <text evidence="1">Heterodimer of an alpha and a beta subunit.</text>
</comment>
<dbReference type="PIRSF" id="PIRSF000090">
    <property type="entry name" value="Beta-ETF"/>
    <property type="match status" value="1"/>
</dbReference>
<name>A0ABT7V7M2_9ACTN</name>
<dbReference type="SUPFAM" id="SSF52402">
    <property type="entry name" value="Adenine nucleotide alpha hydrolases-like"/>
    <property type="match status" value="1"/>
</dbReference>
<evidence type="ECO:0000313" key="5">
    <source>
        <dbReference type="EMBL" id="MDM8274480.1"/>
    </source>
</evidence>
<dbReference type="Gene3D" id="3.40.50.620">
    <property type="entry name" value="HUPs"/>
    <property type="match status" value="1"/>
</dbReference>
<dbReference type="EMBL" id="JAUDDZ010000003">
    <property type="protein sequence ID" value="MDM8274480.1"/>
    <property type="molecule type" value="Genomic_DNA"/>
</dbReference>
<dbReference type="InterPro" id="IPR012255">
    <property type="entry name" value="ETF_b"/>
</dbReference>
<keyword evidence="6" id="KW-1185">Reference proteome</keyword>
<comment type="function">
    <text evidence="2">The electron transfer flavoprotein serves as a specific electron acceptor for other dehydrogenases. It transfers the electrons to the main respiratory chain via ETF-ubiquinone oxidoreductase (ETF dehydrogenase).</text>
</comment>
<dbReference type="PANTHER" id="PTHR21294:SF17">
    <property type="entry name" value="PROTEIN FIXA"/>
    <property type="match status" value="1"/>
</dbReference>
<evidence type="ECO:0000256" key="3">
    <source>
        <dbReference type="ARBA" id="ARBA00042002"/>
    </source>
</evidence>
<dbReference type="InterPro" id="IPR033948">
    <property type="entry name" value="ETF_beta_N"/>
</dbReference>
<dbReference type="PANTHER" id="PTHR21294">
    <property type="entry name" value="ELECTRON TRANSFER FLAVOPROTEIN BETA-SUBUNIT"/>
    <property type="match status" value="1"/>
</dbReference>
<sequence length="265" mass="27373">MRIIVCVKAVPSTTEVKMDPVTNTIVRDGAQSVVNPFDSTALELALRIKDERGAAGEDVRVTVLSMGIPDTERLLRDCIARGADDGLLLSDRAFAGADTLATSYALSCGISHLGEPDLVICGKMAVDGDTAQIGPEIAGLLDAPCVADVRRLVACDGTSLRAWRGTDAGVELVEAPLPAVMTVAKDAAQLRMPSICGVRASLAAPVEVLDVAGAGADPERCGLAGSPTQVVRSFVPERASGGAWIEGAAAQQAEQLLQIVEGMGL</sequence>
<evidence type="ECO:0000313" key="6">
    <source>
        <dbReference type="Proteomes" id="UP001529421"/>
    </source>
</evidence>
<feature type="domain" description="Electron transfer flavoprotein alpha/beta-subunit N-terminal" evidence="4">
    <location>
        <begin position="22"/>
        <end position="218"/>
    </location>
</feature>
<dbReference type="CDD" id="cd01714">
    <property type="entry name" value="ETF_beta"/>
    <property type="match status" value="1"/>
</dbReference>
<accession>A0ABT7V7M2</accession>
<dbReference type="InterPro" id="IPR014729">
    <property type="entry name" value="Rossmann-like_a/b/a_fold"/>
</dbReference>